<protein>
    <recommendedName>
        <fullName evidence="3 5">Regulatory protein RecX</fullName>
    </recommendedName>
</protein>
<dbReference type="GO" id="GO:0006282">
    <property type="term" value="P:regulation of DNA repair"/>
    <property type="evidence" value="ECO:0007669"/>
    <property type="project" value="UniProtKB-UniRule"/>
</dbReference>
<name>A0A9R1C9M2_9BACT</name>
<accession>A0A9R1C9M2</accession>
<evidence type="ECO:0000313" key="8">
    <source>
        <dbReference type="Proteomes" id="UP000825483"/>
    </source>
</evidence>
<dbReference type="RefSeq" id="WP_223929214.1">
    <property type="nucleotide sequence ID" value="NZ_BPTU01000001.1"/>
</dbReference>
<dbReference type="InterPro" id="IPR053924">
    <property type="entry name" value="RecX_HTH_2nd"/>
</dbReference>
<keyword evidence="4 5" id="KW-0963">Cytoplasm</keyword>
<evidence type="ECO:0000256" key="5">
    <source>
        <dbReference type="HAMAP-Rule" id="MF_01114"/>
    </source>
</evidence>
<evidence type="ECO:0000256" key="2">
    <source>
        <dbReference type="ARBA" id="ARBA00009695"/>
    </source>
</evidence>
<evidence type="ECO:0000259" key="6">
    <source>
        <dbReference type="Pfam" id="PF02631"/>
    </source>
</evidence>
<dbReference type="EMBL" id="BPUB01000001">
    <property type="protein sequence ID" value="GJG58532.1"/>
    <property type="molecule type" value="Genomic_DNA"/>
</dbReference>
<comment type="caution">
    <text evidence="7">The sequence shown here is derived from an EMBL/GenBank/DDBJ whole genome shotgun (WGS) entry which is preliminary data.</text>
</comment>
<comment type="similarity">
    <text evidence="2 5">Belongs to the RecX family.</text>
</comment>
<reference evidence="7" key="1">
    <citation type="journal article" date="2022" name="Int. J. Syst. Evol. Microbiol.">
        <title>Prevotella lacticifex sp. nov., isolated from the rumen of cows.</title>
        <authorList>
            <person name="Shinkai T."/>
            <person name="Ikeyama N."/>
            <person name="Kumagai M."/>
            <person name="Ohmori H."/>
            <person name="Sakamoto M."/>
            <person name="Ohkuma M."/>
            <person name="Mitsumori M."/>
        </authorList>
    </citation>
    <scope>NUCLEOTIDE SEQUENCE</scope>
    <source>
        <strain evidence="7">R5076</strain>
    </source>
</reference>
<sequence length="161" mass="18439">MINRIITEEEALKRLSSLCAKSEHSSGEANEKMIRWGLSPQSRSKVIAKLIDAKFIDDSRFARFFVHDKIQFNHWGRRKIEIALRQKGVDPDTASEALDAVDDDEYLSILRPMIKAKEKTVTGASDYERAMKTIKWAMGRGFTIDLIRKCIDDIAADYDDE</sequence>
<dbReference type="PANTHER" id="PTHR33602">
    <property type="entry name" value="REGULATORY PROTEIN RECX FAMILY PROTEIN"/>
    <property type="match status" value="1"/>
</dbReference>
<gene>
    <name evidence="5 7" type="primary">recX</name>
    <name evidence="7" type="ORF">PRLR5076_13830</name>
</gene>
<keyword evidence="8" id="KW-1185">Reference proteome</keyword>
<dbReference type="GO" id="GO:0005737">
    <property type="term" value="C:cytoplasm"/>
    <property type="evidence" value="ECO:0007669"/>
    <property type="project" value="UniProtKB-SubCell"/>
</dbReference>
<comment type="function">
    <text evidence="5">Modulates RecA activity.</text>
</comment>
<organism evidence="7 8">
    <name type="scientific">Prevotella lacticifex</name>
    <dbReference type="NCBI Taxonomy" id="2854755"/>
    <lineage>
        <taxon>Bacteria</taxon>
        <taxon>Pseudomonadati</taxon>
        <taxon>Bacteroidota</taxon>
        <taxon>Bacteroidia</taxon>
        <taxon>Bacteroidales</taxon>
        <taxon>Prevotellaceae</taxon>
        <taxon>Prevotella</taxon>
    </lineage>
</organism>
<dbReference type="PANTHER" id="PTHR33602:SF1">
    <property type="entry name" value="REGULATORY PROTEIN RECX FAMILY PROTEIN"/>
    <property type="match status" value="1"/>
</dbReference>
<evidence type="ECO:0000256" key="4">
    <source>
        <dbReference type="ARBA" id="ARBA00022490"/>
    </source>
</evidence>
<evidence type="ECO:0000256" key="3">
    <source>
        <dbReference type="ARBA" id="ARBA00018111"/>
    </source>
</evidence>
<dbReference type="Pfam" id="PF02631">
    <property type="entry name" value="RecX_HTH2"/>
    <property type="match status" value="1"/>
</dbReference>
<proteinExistence type="inferred from homology"/>
<comment type="subcellular location">
    <subcellularLocation>
        <location evidence="1 5">Cytoplasm</location>
    </subcellularLocation>
</comment>
<dbReference type="Gene3D" id="1.10.10.10">
    <property type="entry name" value="Winged helix-like DNA-binding domain superfamily/Winged helix DNA-binding domain"/>
    <property type="match status" value="1"/>
</dbReference>
<dbReference type="HAMAP" id="MF_01114">
    <property type="entry name" value="RecX"/>
    <property type="match status" value="1"/>
</dbReference>
<dbReference type="GeneID" id="72467431"/>
<dbReference type="Proteomes" id="UP000825483">
    <property type="component" value="Unassembled WGS sequence"/>
</dbReference>
<dbReference type="InterPro" id="IPR003783">
    <property type="entry name" value="Regulatory_RecX"/>
</dbReference>
<feature type="domain" description="RecX second three-helical" evidence="6">
    <location>
        <begin position="57"/>
        <end position="98"/>
    </location>
</feature>
<evidence type="ECO:0000313" key="7">
    <source>
        <dbReference type="EMBL" id="GJG58532.1"/>
    </source>
</evidence>
<dbReference type="InterPro" id="IPR036388">
    <property type="entry name" value="WH-like_DNA-bd_sf"/>
</dbReference>
<evidence type="ECO:0000256" key="1">
    <source>
        <dbReference type="ARBA" id="ARBA00004496"/>
    </source>
</evidence>
<dbReference type="AlphaFoldDB" id="A0A9R1C9M2"/>